<dbReference type="Proteomes" id="UP001142291">
    <property type="component" value="Unassembled WGS sequence"/>
</dbReference>
<reference evidence="2" key="1">
    <citation type="journal article" date="2014" name="Int. J. Syst. Evol. Microbiol.">
        <title>Complete genome sequence of Corynebacterium casei LMG S-19264T (=DSM 44701T), isolated from a smear-ripened cheese.</title>
        <authorList>
            <consortium name="US DOE Joint Genome Institute (JGI-PGF)"/>
            <person name="Walter F."/>
            <person name="Albersmeier A."/>
            <person name="Kalinowski J."/>
            <person name="Ruckert C."/>
        </authorList>
    </citation>
    <scope>NUCLEOTIDE SEQUENCE</scope>
    <source>
        <strain evidence="2">VKM Ac-1940</strain>
    </source>
</reference>
<feature type="domain" description="AAA+ ATPase" evidence="1">
    <location>
        <begin position="234"/>
        <end position="386"/>
    </location>
</feature>
<dbReference type="InterPro" id="IPR003593">
    <property type="entry name" value="AAA+_ATPase"/>
</dbReference>
<comment type="caution">
    <text evidence="2">The sequence shown here is derived from an EMBL/GenBank/DDBJ whole genome shotgun (WGS) entry which is preliminary data.</text>
</comment>
<dbReference type="Pfam" id="PF08378">
    <property type="entry name" value="NERD"/>
    <property type="match status" value="1"/>
</dbReference>
<dbReference type="EMBL" id="BSER01000003">
    <property type="protein sequence ID" value="GLJ94620.1"/>
    <property type="molecule type" value="Genomic_DNA"/>
</dbReference>
<dbReference type="AlphaFoldDB" id="A0A9W6M5G7"/>
<protein>
    <submittedName>
        <fullName evidence="2">Nuclease</fullName>
    </submittedName>
</protein>
<sequence length="568" mass="62411">MARMIPSYCAESAPPGERDLFAALASDAATEDWTVLHSLGIARHVRQVEGEADFVVIVPNHGVLVIEVKSHQSVAVLADGRWRLGNNPATARGPVKQADEAMHSIREYLAKNQVNIHGVPIVCAAWFTHTRARAHIPSSPEWLDWQILDSVDLERGAASAILRTLRDGSAHLDSVLHVFHGDLGPDQNQTDRIASALRPRFEFATTFGDRRRSREGELIRFIDEQYLALDAMADNRAVLFTGPAGTGKTLLASEAARREALQGRTGRLMCFNAYLGRQLKDSFAESDGVVAGTFHAQLLDIAGLKSAPADAGPDFWDGELVDSALEAMLEWDDDKRADFVVIDEAQDLAKPAVFDAIDLLLKDGVAGGRLLLFGDFDRQAIYDLEDNRPLLRERVGDLTTYTLKVNCRNLPRIAHATETFNVFPGYQGYRRHDDGVAPTFVRFERGRDQSDKLAGAIRSLREEGYELSEIAVLSTRRADSVAARSTDAWLRQILVPADGRRRQAGKVVYSTIHAFKGLEAPAVVLTDLDRDGAAPFEALLYVGITRATDRLVALIETSTMRLLLGGAA</sequence>
<dbReference type="Pfam" id="PF13538">
    <property type="entry name" value="UvrD_C_2"/>
    <property type="match status" value="1"/>
</dbReference>
<dbReference type="SMART" id="SM00382">
    <property type="entry name" value="AAA"/>
    <property type="match status" value="1"/>
</dbReference>
<evidence type="ECO:0000313" key="3">
    <source>
        <dbReference type="Proteomes" id="UP001142291"/>
    </source>
</evidence>
<dbReference type="InterPro" id="IPR027785">
    <property type="entry name" value="UvrD-like_helicase_C"/>
</dbReference>
<dbReference type="PANTHER" id="PTHR11070">
    <property type="entry name" value="UVRD / RECB / PCRA DNA HELICASE FAMILY MEMBER"/>
    <property type="match status" value="1"/>
</dbReference>
<dbReference type="GO" id="GO:0005829">
    <property type="term" value="C:cytosol"/>
    <property type="evidence" value="ECO:0007669"/>
    <property type="project" value="TreeGrafter"/>
</dbReference>
<dbReference type="SUPFAM" id="SSF52540">
    <property type="entry name" value="P-loop containing nucleoside triphosphate hydrolases"/>
    <property type="match status" value="1"/>
</dbReference>
<gene>
    <name evidence="2" type="ORF">GCM10017591_06810</name>
</gene>
<organism evidence="2 3">
    <name type="scientific">Microbacterium dextranolyticum</name>
    <dbReference type="NCBI Taxonomy" id="36806"/>
    <lineage>
        <taxon>Bacteria</taxon>
        <taxon>Bacillati</taxon>
        <taxon>Actinomycetota</taxon>
        <taxon>Actinomycetes</taxon>
        <taxon>Micrococcales</taxon>
        <taxon>Microbacteriaceae</taxon>
        <taxon>Microbacterium</taxon>
    </lineage>
</organism>
<name>A0A9W6M5G7_9MICO</name>
<evidence type="ECO:0000313" key="2">
    <source>
        <dbReference type="EMBL" id="GLJ94620.1"/>
    </source>
</evidence>
<dbReference type="PANTHER" id="PTHR11070:SF2">
    <property type="entry name" value="ATP-DEPENDENT DNA HELICASE SRS2"/>
    <property type="match status" value="1"/>
</dbReference>
<dbReference type="Pfam" id="PF13245">
    <property type="entry name" value="AAA_19"/>
    <property type="match status" value="1"/>
</dbReference>
<proteinExistence type="predicted"/>
<dbReference type="GO" id="GO:0003677">
    <property type="term" value="F:DNA binding"/>
    <property type="evidence" value="ECO:0007669"/>
    <property type="project" value="InterPro"/>
</dbReference>
<dbReference type="Gene3D" id="3.40.50.300">
    <property type="entry name" value="P-loop containing nucleotide triphosphate hydrolases"/>
    <property type="match status" value="2"/>
</dbReference>
<dbReference type="InterPro" id="IPR011528">
    <property type="entry name" value="NERD"/>
</dbReference>
<keyword evidence="3" id="KW-1185">Reference proteome</keyword>
<accession>A0A9W6M5G7</accession>
<evidence type="ECO:0000259" key="1">
    <source>
        <dbReference type="SMART" id="SM00382"/>
    </source>
</evidence>
<dbReference type="InterPro" id="IPR027417">
    <property type="entry name" value="P-loop_NTPase"/>
</dbReference>
<dbReference type="GO" id="GO:0000725">
    <property type="term" value="P:recombinational repair"/>
    <property type="evidence" value="ECO:0007669"/>
    <property type="project" value="TreeGrafter"/>
</dbReference>
<dbReference type="GO" id="GO:0043138">
    <property type="term" value="F:3'-5' DNA helicase activity"/>
    <property type="evidence" value="ECO:0007669"/>
    <property type="project" value="TreeGrafter"/>
</dbReference>
<reference evidence="2" key="2">
    <citation type="submission" date="2023-01" db="EMBL/GenBank/DDBJ databases">
        <authorList>
            <person name="Sun Q."/>
            <person name="Evtushenko L."/>
        </authorList>
    </citation>
    <scope>NUCLEOTIDE SEQUENCE</scope>
    <source>
        <strain evidence="2">VKM Ac-1940</strain>
    </source>
</reference>
<dbReference type="GO" id="GO:0005524">
    <property type="term" value="F:ATP binding"/>
    <property type="evidence" value="ECO:0007669"/>
    <property type="project" value="InterPro"/>
</dbReference>
<dbReference type="InterPro" id="IPR000212">
    <property type="entry name" value="DNA_helicase_UvrD/REP"/>
</dbReference>